<feature type="non-terminal residue" evidence="1">
    <location>
        <position position="1"/>
    </location>
</feature>
<dbReference type="HOGENOM" id="CLU_198673_0_0_1"/>
<dbReference type="EMBL" id="KN837349">
    <property type="protein sequence ID" value="KIJ27030.1"/>
    <property type="molecule type" value="Genomic_DNA"/>
</dbReference>
<dbReference type="InterPro" id="IPR041078">
    <property type="entry name" value="Plavaka"/>
</dbReference>
<name>A0A0C9UP16_SPHS4</name>
<evidence type="ECO:0000313" key="2">
    <source>
        <dbReference type="EMBL" id="KIJ36815.1"/>
    </source>
</evidence>
<accession>A0A0C9UP16</accession>
<dbReference type="AlphaFoldDB" id="A0A0C9UP16"/>
<evidence type="ECO:0000313" key="1">
    <source>
        <dbReference type="EMBL" id="KIJ27030.1"/>
    </source>
</evidence>
<dbReference type="EMBL" id="KN837174">
    <property type="protein sequence ID" value="KIJ36815.1"/>
    <property type="molecule type" value="Genomic_DNA"/>
</dbReference>
<feature type="non-terminal residue" evidence="1">
    <location>
        <position position="78"/>
    </location>
</feature>
<dbReference type="OrthoDB" id="2688393at2759"/>
<dbReference type="Proteomes" id="UP000054279">
    <property type="component" value="Unassembled WGS sequence"/>
</dbReference>
<keyword evidence="3" id="KW-1185">Reference proteome</keyword>
<evidence type="ECO:0000313" key="3">
    <source>
        <dbReference type="Proteomes" id="UP000054279"/>
    </source>
</evidence>
<protein>
    <submittedName>
        <fullName evidence="2">Unplaced genomic scaffold SPHSTscaffold_99, whole genome shotgun sequence</fullName>
    </submittedName>
</protein>
<dbReference type="Pfam" id="PF18759">
    <property type="entry name" value="Plavaka"/>
    <property type="match status" value="1"/>
</dbReference>
<organism evidence="1 3">
    <name type="scientific">Sphaerobolus stellatus (strain SS14)</name>
    <dbReference type="NCBI Taxonomy" id="990650"/>
    <lineage>
        <taxon>Eukaryota</taxon>
        <taxon>Fungi</taxon>
        <taxon>Dikarya</taxon>
        <taxon>Basidiomycota</taxon>
        <taxon>Agaricomycotina</taxon>
        <taxon>Agaricomycetes</taxon>
        <taxon>Phallomycetidae</taxon>
        <taxon>Geastrales</taxon>
        <taxon>Sphaerobolaceae</taxon>
        <taxon>Sphaerobolus</taxon>
    </lineage>
</organism>
<sequence length="78" mass="8984">PFQSKYKFMKQVDELPTSDIPGFVCETIKIKGSIVGADGICQYEYVDLWKRDPVECVKEIISNPSLRENMHYAPVKIF</sequence>
<proteinExistence type="predicted"/>
<reference evidence="1 3" key="1">
    <citation type="submission" date="2014-06" db="EMBL/GenBank/DDBJ databases">
        <title>Evolutionary Origins and Diversification of the Mycorrhizal Mutualists.</title>
        <authorList>
            <consortium name="DOE Joint Genome Institute"/>
            <consortium name="Mycorrhizal Genomics Consortium"/>
            <person name="Kohler A."/>
            <person name="Kuo A."/>
            <person name="Nagy L.G."/>
            <person name="Floudas D."/>
            <person name="Copeland A."/>
            <person name="Barry K.W."/>
            <person name="Cichocki N."/>
            <person name="Veneault-Fourrey C."/>
            <person name="LaButti K."/>
            <person name="Lindquist E.A."/>
            <person name="Lipzen A."/>
            <person name="Lundell T."/>
            <person name="Morin E."/>
            <person name="Murat C."/>
            <person name="Riley R."/>
            <person name="Ohm R."/>
            <person name="Sun H."/>
            <person name="Tunlid A."/>
            <person name="Henrissat B."/>
            <person name="Grigoriev I.V."/>
            <person name="Hibbett D.S."/>
            <person name="Martin F."/>
        </authorList>
    </citation>
    <scope>NUCLEOTIDE SEQUENCE [LARGE SCALE GENOMIC DNA]</scope>
    <source>
        <strain evidence="1 3">SS14</strain>
    </source>
</reference>
<gene>
    <name evidence="1" type="ORF">M422DRAFT_104431</name>
    <name evidence="2" type="ORF">M422DRAFT_99747</name>
</gene>